<dbReference type="Gene3D" id="3.40.50.720">
    <property type="entry name" value="NAD(P)-binding Rossmann-like Domain"/>
    <property type="match status" value="1"/>
</dbReference>
<dbReference type="InterPro" id="IPR050984">
    <property type="entry name" value="Gfo/Idh/MocA_domain"/>
</dbReference>
<dbReference type="PANTHER" id="PTHR22604">
    <property type="entry name" value="OXIDOREDUCTASES"/>
    <property type="match status" value="1"/>
</dbReference>
<protein>
    <submittedName>
        <fullName evidence="5">Predicted dehydrogenase</fullName>
    </submittedName>
</protein>
<dbReference type="AlphaFoldDB" id="A0A1H4LI74"/>
<dbReference type="InterPro" id="IPR055170">
    <property type="entry name" value="GFO_IDH_MocA-like_dom"/>
</dbReference>
<sequence>MSLLSWLKRPAASTPDRFGFAVVGLGHIAGYFLDALRDSPTVAVPALVSGDASKATSMAKKYGATRTYTYADFDRIADDPAIHAVYLALPVSQHREFTERAAAAGKHVLCEKPMAPTAADARAMIAACAAANVRLSIAYRCPFDPAHQQARRLVQDGALGETASLHIASGFGFELKPGWRTEPGLAGGGSLYDVGIYPLNASRYLLGEDPNAVPYAKAMTDAQGLERSVAWTSSFPSGARADCRSSYVQEIADTLRIEGEHGWLELNPAFTHRGRLHLRGSYTGADGRKVALDAPSPRSLPSHFRLEAEHLGAVVREGVELITPGEDGLADMVAMEAIYAAAGVRLP</sequence>
<proteinExistence type="inferred from homology"/>
<dbReference type="EMBL" id="FNSD01000001">
    <property type="protein sequence ID" value="SEB70371.1"/>
    <property type="molecule type" value="Genomic_DNA"/>
</dbReference>
<evidence type="ECO:0000313" key="5">
    <source>
        <dbReference type="EMBL" id="SEB70371.1"/>
    </source>
</evidence>
<evidence type="ECO:0000313" key="6">
    <source>
        <dbReference type="Proteomes" id="UP000182409"/>
    </source>
</evidence>
<dbReference type="PANTHER" id="PTHR22604:SF105">
    <property type="entry name" value="TRANS-1,2-DIHYDROBENZENE-1,2-DIOL DEHYDROGENASE"/>
    <property type="match status" value="1"/>
</dbReference>
<dbReference type="InterPro" id="IPR036291">
    <property type="entry name" value="NAD(P)-bd_dom_sf"/>
</dbReference>
<dbReference type="Proteomes" id="UP000182409">
    <property type="component" value="Unassembled WGS sequence"/>
</dbReference>
<gene>
    <name evidence="5" type="ORF">SAMN05443244_1607</name>
</gene>
<dbReference type="Pfam" id="PF22725">
    <property type="entry name" value="GFO_IDH_MocA_C3"/>
    <property type="match status" value="1"/>
</dbReference>
<feature type="domain" description="GFO/IDH/MocA-like oxidoreductase" evidence="4">
    <location>
        <begin position="147"/>
        <end position="265"/>
    </location>
</feature>
<evidence type="ECO:0000259" key="4">
    <source>
        <dbReference type="Pfam" id="PF22725"/>
    </source>
</evidence>
<dbReference type="RefSeq" id="WP_074653205.1">
    <property type="nucleotide sequence ID" value="NZ_FNSD01000001.1"/>
</dbReference>
<dbReference type="InterPro" id="IPR008354">
    <property type="entry name" value="Glc-Fru_OxRdtase_bac"/>
</dbReference>
<evidence type="ECO:0000256" key="2">
    <source>
        <dbReference type="ARBA" id="ARBA00023002"/>
    </source>
</evidence>
<comment type="similarity">
    <text evidence="1">Belongs to the Gfo/Idh/MocA family.</text>
</comment>
<dbReference type="SUPFAM" id="SSF55347">
    <property type="entry name" value="Glyceraldehyde-3-phosphate dehydrogenase-like, C-terminal domain"/>
    <property type="match status" value="1"/>
</dbReference>
<evidence type="ECO:0000259" key="3">
    <source>
        <dbReference type="Pfam" id="PF01408"/>
    </source>
</evidence>
<feature type="domain" description="Gfo/Idh/MocA-like oxidoreductase N-terminal" evidence="3">
    <location>
        <begin position="18"/>
        <end position="139"/>
    </location>
</feature>
<dbReference type="InterPro" id="IPR000683">
    <property type="entry name" value="Gfo/Idh/MocA-like_OxRdtase_N"/>
</dbReference>
<dbReference type="PRINTS" id="PR01775">
    <property type="entry name" value="GLFROXRDTASE"/>
</dbReference>
<accession>A0A1H4LI74</accession>
<evidence type="ECO:0000256" key="1">
    <source>
        <dbReference type="ARBA" id="ARBA00010928"/>
    </source>
</evidence>
<name>A0A1H4LI74_9BACT</name>
<reference evidence="5 6" key="1">
    <citation type="submission" date="2016-10" db="EMBL/GenBank/DDBJ databases">
        <authorList>
            <person name="de Groot N.N."/>
        </authorList>
    </citation>
    <scope>NUCLEOTIDE SEQUENCE [LARGE SCALE GENOMIC DNA]</scope>
    <source>
        <strain evidence="5 6">AB35.6</strain>
    </source>
</reference>
<organism evidence="5 6">
    <name type="scientific">Terriglobus roseus</name>
    <dbReference type="NCBI Taxonomy" id="392734"/>
    <lineage>
        <taxon>Bacteria</taxon>
        <taxon>Pseudomonadati</taxon>
        <taxon>Acidobacteriota</taxon>
        <taxon>Terriglobia</taxon>
        <taxon>Terriglobales</taxon>
        <taxon>Acidobacteriaceae</taxon>
        <taxon>Terriglobus</taxon>
    </lineage>
</organism>
<dbReference type="Pfam" id="PF01408">
    <property type="entry name" value="GFO_IDH_MocA"/>
    <property type="match status" value="1"/>
</dbReference>
<dbReference type="GO" id="GO:0000166">
    <property type="term" value="F:nucleotide binding"/>
    <property type="evidence" value="ECO:0007669"/>
    <property type="project" value="InterPro"/>
</dbReference>
<dbReference type="SUPFAM" id="SSF51735">
    <property type="entry name" value="NAD(P)-binding Rossmann-fold domains"/>
    <property type="match status" value="1"/>
</dbReference>
<dbReference type="Gene3D" id="3.30.360.10">
    <property type="entry name" value="Dihydrodipicolinate Reductase, domain 2"/>
    <property type="match status" value="1"/>
</dbReference>
<dbReference type="GO" id="GO:0016491">
    <property type="term" value="F:oxidoreductase activity"/>
    <property type="evidence" value="ECO:0007669"/>
    <property type="project" value="UniProtKB-KW"/>
</dbReference>
<dbReference type="OrthoDB" id="9815825at2"/>
<keyword evidence="2" id="KW-0560">Oxidoreductase</keyword>